<dbReference type="GO" id="GO:0070682">
    <property type="term" value="P:proteasome regulatory particle assembly"/>
    <property type="evidence" value="ECO:0007669"/>
    <property type="project" value="InterPro"/>
</dbReference>
<dbReference type="Proteomes" id="UP000193560">
    <property type="component" value="Unassembled WGS sequence"/>
</dbReference>
<name>A0A1X2IC21_9FUNG</name>
<keyword evidence="2" id="KW-1185">Reference proteome</keyword>
<proteinExistence type="predicted"/>
<organism evidence="1 2">
    <name type="scientific">Absidia repens</name>
    <dbReference type="NCBI Taxonomy" id="90262"/>
    <lineage>
        <taxon>Eukaryota</taxon>
        <taxon>Fungi</taxon>
        <taxon>Fungi incertae sedis</taxon>
        <taxon>Mucoromycota</taxon>
        <taxon>Mucoromycotina</taxon>
        <taxon>Mucoromycetes</taxon>
        <taxon>Mucorales</taxon>
        <taxon>Cunninghamellaceae</taxon>
        <taxon>Absidia</taxon>
    </lineage>
</organism>
<comment type="caution">
    <text evidence="1">The sequence shown here is derived from an EMBL/GenBank/DDBJ whole genome shotgun (WGS) entry which is preliminary data.</text>
</comment>
<gene>
    <name evidence="1" type="ORF">BCR42DRAFT_418724</name>
</gene>
<accession>A0A1X2IC21</accession>
<protein>
    <submittedName>
        <fullName evidence="1">Uncharacterized protein</fullName>
    </submittedName>
</protein>
<dbReference type="OrthoDB" id="548474at2759"/>
<sequence>MLLDTTHLKKALWDMPVETLLTEIPEIQNSMVHLIRSNNDMKEFDPQGLDTDLTTAIEENKDLIQRQDQRIDLTLEVIRERVNDAAAREMASSVATFRNRYISNKDADERSSTDDAGVYL</sequence>
<evidence type="ECO:0000313" key="1">
    <source>
        <dbReference type="EMBL" id="ORZ13615.1"/>
    </source>
</evidence>
<evidence type="ECO:0000313" key="2">
    <source>
        <dbReference type="Proteomes" id="UP000193560"/>
    </source>
</evidence>
<dbReference type="InterPro" id="IPR038966">
    <property type="entry name" value="TMA17"/>
</dbReference>
<dbReference type="GO" id="GO:0030674">
    <property type="term" value="F:protein-macromolecule adaptor activity"/>
    <property type="evidence" value="ECO:0007669"/>
    <property type="project" value="TreeGrafter"/>
</dbReference>
<reference evidence="1 2" key="1">
    <citation type="submission" date="2016-07" db="EMBL/GenBank/DDBJ databases">
        <title>Pervasive Adenine N6-methylation of Active Genes in Fungi.</title>
        <authorList>
            <consortium name="DOE Joint Genome Institute"/>
            <person name="Mondo S.J."/>
            <person name="Dannebaum R.O."/>
            <person name="Kuo R.C."/>
            <person name="Labutti K."/>
            <person name="Haridas S."/>
            <person name="Kuo A."/>
            <person name="Salamov A."/>
            <person name="Ahrendt S.R."/>
            <person name="Lipzen A."/>
            <person name="Sullivan W."/>
            <person name="Andreopoulos W.B."/>
            <person name="Clum A."/>
            <person name="Lindquist E."/>
            <person name="Daum C."/>
            <person name="Ramamoorthy G.K."/>
            <person name="Gryganskyi A."/>
            <person name="Culley D."/>
            <person name="Magnuson J.K."/>
            <person name="James T.Y."/>
            <person name="O'Malley M.A."/>
            <person name="Stajich J.E."/>
            <person name="Spatafora J.W."/>
            <person name="Visel A."/>
            <person name="Grigoriev I.V."/>
        </authorList>
    </citation>
    <scope>NUCLEOTIDE SEQUENCE [LARGE SCALE GENOMIC DNA]</scope>
    <source>
        <strain evidence="1 2">NRRL 1336</strain>
    </source>
</reference>
<dbReference type="PANTHER" id="PTHR40422">
    <property type="entry name" value="TRANSLATION MACHINERY-ASSOCIATED PROTEIN 17"/>
    <property type="match status" value="1"/>
</dbReference>
<dbReference type="PANTHER" id="PTHR40422:SF1">
    <property type="entry name" value="TRANSLATION MACHINERY-ASSOCIATED PROTEIN 17"/>
    <property type="match status" value="1"/>
</dbReference>
<dbReference type="AlphaFoldDB" id="A0A1X2IC21"/>
<dbReference type="EMBL" id="MCGE01000016">
    <property type="protein sequence ID" value="ORZ13615.1"/>
    <property type="molecule type" value="Genomic_DNA"/>
</dbReference>